<dbReference type="AlphaFoldDB" id="A0A2I0VPH2"/>
<dbReference type="Pfam" id="PF14223">
    <property type="entry name" value="Retrotran_gag_2"/>
    <property type="match status" value="1"/>
</dbReference>
<evidence type="ECO:0000313" key="2">
    <source>
        <dbReference type="Proteomes" id="UP000233837"/>
    </source>
</evidence>
<name>A0A2I0VPH2_9ASPA</name>
<evidence type="ECO:0000313" key="1">
    <source>
        <dbReference type="EMBL" id="PKU65309.1"/>
    </source>
</evidence>
<protein>
    <submittedName>
        <fullName evidence="1">Retrovirus-related Pol polyprotein from transposon TNT 1-94</fullName>
    </submittedName>
</protein>
<reference evidence="1 2" key="2">
    <citation type="journal article" date="2017" name="Nature">
        <title>The Apostasia genome and the evolution of orchids.</title>
        <authorList>
            <person name="Zhang G.Q."/>
            <person name="Liu K.W."/>
            <person name="Li Z."/>
            <person name="Lohaus R."/>
            <person name="Hsiao Y.Y."/>
            <person name="Niu S.C."/>
            <person name="Wang J.Y."/>
            <person name="Lin Y.C."/>
            <person name="Xu Q."/>
            <person name="Chen L.J."/>
            <person name="Yoshida K."/>
            <person name="Fujiwara S."/>
            <person name="Wang Z.W."/>
            <person name="Zhang Y.Q."/>
            <person name="Mitsuda N."/>
            <person name="Wang M."/>
            <person name="Liu G.H."/>
            <person name="Pecoraro L."/>
            <person name="Huang H.X."/>
            <person name="Xiao X.J."/>
            <person name="Lin M."/>
            <person name="Wu X.Y."/>
            <person name="Wu W.L."/>
            <person name="Chen Y.Y."/>
            <person name="Chang S.B."/>
            <person name="Sakamoto S."/>
            <person name="Ohme-Takagi M."/>
            <person name="Yagi M."/>
            <person name="Zeng S.J."/>
            <person name="Shen C.Y."/>
            <person name="Yeh C.M."/>
            <person name="Luo Y.B."/>
            <person name="Tsai W.C."/>
            <person name="Van de Peer Y."/>
            <person name="Liu Z.J."/>
        </authorList>
    </citation>
    <scope>NUCLEOTIDE SEQUENCE [LARGE SCALE GENOMIC DNA]</scope>
    <source>
        <tissue evidence="1">The whole plant</tissue>
    </source>
</reference>
<accession>A0A2I0VPH2</accession>
<proteinExistence type="predicted"/>
<dbReference type="EMBL" id="KZ503360">
    <property type="protein sequence ID" value="PKU65309.1"/>
    <property type="molecule type" value="Genomic_DNA"/>
</dbReference>
<sequence length="98" mass="11365">MKHGVTINEHLNDFTNMLAYLLNLDEDVGDEDKALLLLNSLSDEYENFTMSLIHRKEVLNYGEVTIVPLNHEFWCRDKESAKINSAEALTLQRRISKK</sequence>
<dbReference type="Proteomes" id="UP000233837">
    <property type="component" value="Unassembled WGS sequence"/>
</dbReference>
<keyword evidence="2" id="KW-1185">Reference proteome</keyword>
<gene>
    <name evidence="1" type="ORF">MA16_Dca018617</name>
</gene>
<organism evidence="1 2">
    <name type="scientific">Dendrobium catenatum</name>
    <dbReference type="NCBI Taxonomy" id="906689"/>
    <lineage>
        <taxon>Eukaryota</taxon>
        <taxon>Viridiplantae</taxon>
        <taxon>Streptophyta</taxon>
        <taxon>Embryophyta</taxon>
        <taxon>Tracheophyta</taxon>
        <taxon>Spermatophyta</taxon>
        <taxon>Magnoliopsida</taxon>
        <taxon>Liliopsida</taxon>
        <taxon>Asparagales</taxon>
        <taxon>Orchidaceae</taxon>
        <taxon>Epidendroideae</taxon>
        <taxon>Malaxideae</taxon>
        <taxon>Dendrobiinae</taxon>
        <taxon>Dendrobium</taxon>
    </lineage>
</organism>
<reference evidence="1 2" key="1">
    <citation type="journal article" date="2016" name="Sci. Rep.">
        <title>The Dendrobium catenatum Lindl. genome sequence provides insights into polysaccharide synthase, floral development and adaptive evolution.</title>
        <authorList>
            <person name="Zhang G.Q."/>
            <person name="Xu Q."/>
            <person name="Bian C."/>
            <person name="Tsai W.C."/>
            <person name="Yeh C.M."/>
            <person name="Liu K.W."/>
            <person name="Yoshida K."/>
            <person name="Zhang L.S."/>
            <person name="Chang S.B."/>
            <person name="Chen F."/>
            <person name="Shi Y."/>
            <person name="Su Y.Y."/>
            <person name="Zhang Y.Q."/>
            <person name="Chen L.J."/>
            <person name="Yin Y."/>
            <person name="Lin M."/>
            <person name="Huang H."/>
            <person name="Deng H."/>
            <person name="Wang Z.W."/>
            <person name="Zhu S.L."/>
            <person name="Zhao X."/>
            <person name="Deng C."/>
            <person name="Niu S.C."/>
            <person name="Huang J."/>
            <person name="Wang M."/>
            <person name="Liu G.H."/>
            <person name="Yang H.J."/>
            <person name="Xiao X.J."/>
            <person name="Hsiao Y.Y."/>
            <person name="Wu W.L."/>
            <person name="Chen Y.Y."/>
            <person name="Mitsuda N."/>
            <person name="Ohme-Takagi M."/>
            <person name="Luo Y.B."/>
            <person name="Van de Peer Y."/>
            <person name="Liu Z.J."/>
        </authorList>
    </citation>
    <scope>NUCLEOTIDE SEQUENCE [LARGE SCALE GENOMIC DNA]</scope>
    <source>
        <tissue evidence="1">The whole plant</tissue>
    </source>
</reference>